<name>A0ABS9KUG1_9BACT</name>
<dbReference type="RefSeq" id="WP_237874503.1">
    <property type="nucleotide sequence ID" value="NZ_JAKLTR010000011.1"/>
</dbReference>
<keyword evidence="1" id="KW-0732">Signal</keyword>
<evidence type="ECO:0000313" key="2">
    <source>
        <dbReference type="EMBL" id="MCG2615965.1"/>
    </source>
</evidence>
<reference evidence="2" key="1">
    <citation type="submission" date="2022-01" db="EMBL/GenBank/DDBJ databases">
        <authorList>
            <person name="Jo J.-H."/>
            <person name="Im W.-T."/>
        </authorList>
    </citation>
    <scope>NUCLEOTIDE SEQUENCE</scope>
    <source>
        <strain evidence="2">NA20</strain>
    </source>
</reference>
<proteinExistence type="predicted"/>
<dbReference type="PROSITE" id="PS51257">
    <property type="entry name" value="PROKAR_LIPOPROTEIN"/>
    <property type="match status" value="1"/>
</dbReference>
<organism evidence="2 3">
    <name type="scientific">Terrimonas ginsenosidimutans</name>
    <dbReference type="NCBI Taxonomy" id="2908004"/>
    <lineage>
        <taxon>Bacteria</taxon>
        <taxon>Pseudomonadati</taxon>
        <taxon>Bacteroidota</taxon>
        <taxon>Chitinophagia</taxon>
        <taxon>Chitinophagales</taxon>
        <taxon>Chitinophagaceae</taxon>
        <taxon>Terrimonas</taxon>
    </lineage>
</organism>
<comment type="caution">
    <text evidence="2">The sequence shown here is derived from an EMBL/GenBank/DDBJ whole genome shotgun (WGS) entry which is preliminary data.</text>
</comment>
<evidence type="ECO:0008006" key="4">
    <source>
        <dbReference type="Google" id="ProtNLM"/>
    </source>
</evidence>
<gene>
    <name evidence="2" type="ORF">LZZ85_16835</name>
</gene>
<dbReference type="Proteomes" id="UP001165367">
    <property type="component" value="Unassembled WGS sequence"/>
</dbReference>
<feature type="chain" id="PRO_5045601580" description="Lipocalin-like domain-containing protein" evidence="1">
    <location>
        <begin position="21"/>
        <end position="146"/>
    </location>
</feature>
<protein>
    <recommendedName>
        <fullName evidence="4">Lipocalin-like domain-containing protein</fullName>
    </recommendedName>
</protein>
<dbReference type="EMBL" id="JAKLTR010000011">
    <property type="protein sequence ID" value="MCG2615965.1"/>
    <property type="molecule type" value="Genomic_DNA"/>
</dbReference>
<accession>A0ABS9KUG1</accession>
<keyword evidence="3" id="KW-1185">Reference proteome</keyword>
<feature type="signal peptide" evidence="1">
    <location>
        <begin position="1"/>
        <end position="20"/>
    </location>
</feature>
<evidence type="ECO:0000256" key="1">
    <source>
        <dbReference type="SAM" id="SignalP"/>
    </source>
</evidence>
<sequence length="146" mass="16686">MKTKLLLSSLLLLFFLPVFQSCKKDKEPNRTQLLTARPWRMISGVVIDAAGNESDVYSGLKSCEQDNEFTFTTDLVHEHREGATKCHPADPQTIYFASWKFLNNESIVEISAGSQRLEYRIVSLTATEFVFDVLFGTSRQHVRMIH</sequence>
<evidence type="ECO:0000313" key="3">
    <source>
        <dbReference type="Proteomes" id="UP001165367"/>
    </source>
</evidence>